<evidence type="ECO:0000256" key="5">
    <source>
        <dbReference type="ARBA" id="ARBA00022801"/>
    </source>
</evidence>
<dbReference type="Proteomes" id="UP000247409">
    <property type="component" value="Unassembled WGS sequence"/>
</dbReference>
<dbReference type="InterPro" id="IPR050344">
    <property type="entry name" value="Peptidase_M1_aminopeptidases"/>
</dbReference>
<dbReference type="InterPro" id="IPR045357">
    <property type="entry name" value="Aminopeptidase_N-like_N"/>
</dbReference>
<dbReference type="Gene3D" id="2.60.40.1730">
    <property type="entry name" value="tricorn interacting facor f3 domain"/>
    <property type="match status" value="1"/>
</dbReference>
<dbReference type="InterPro" id="IPR027268">
    <property type="entry name" value="Peptidase_M4/M1_CTD_sf"/>
</dbReference>
<gene>
    <name evidence="10" type="ORF">BWQ96_02622</name>
</gene>
<dbReference type="GO" id="GO:0070006">
    <property type="term" value="F:metalloaminopeptidase activity"/>
    <property type="evidence" value="ECO:0007669"/>
    <property type="project" value="TreeGrafter"/>
</dbReference>
<dbReference type="OrthoDB" id="79562at2759"/>
<evidence type="ECO:0000259" key="8">
    <source>
        <dbReference type="Pfam" id="PF01433"/>
    </source>
</evidence>
<dbReference type="InterPro" id="IPR011989">
    <property type="entry name" value="ARM-like"/>
</dbReference>
<sequence length="811" mass="92077">MPCGGTHLDARLADPFTDSYAKPHYQPRLPLRPTHIALEHHFSIAERTIQGTVTHTLVAQWPGAHVITLHAEDFDQVQVTSPDDDKLSFTYDGHLIQAVFSFPLANDEKVSLVISYHVIDPIDGVLFSIEREGHWVVSDHETERARYWLPVIDHPSVRTTLTFKLHTPAEDNLIALANGELISEQTVGSEKVSHWEMKQLTPSYLICVAIGRFVVADGGEHHGKPIKFFGVKGGRHPYTEEDLAFTFGRTKEMIEFMENKVHFELPWPKYYQFCVGDVGGAMENSSLVSYDEWYMLDERSASERSHRVDSTVVHELAHTWFGDTVVCSDFCHSFLKESFATLISAEWYHHKDGEEEFQSTLTRYAEASFSETAEYVRPIVWRSYESSWSLFDRHLYTNGAWRLHMLRNKLGNDTFWSGVSRYLHKRAWQTVETDDFRRDLEDYAHEELCSFFDQWFYSKGHPVLEISFSYDASKSGLATITITQVQRDEKKGVGLFDITIDVAMEVGSGVWETHTLTMENGSTFAQLVEKVPSKPLQVVIDPEKKVLYEISKVNGLGDDMCVRSLAHAPTFAGRHQALELLFQSGSRRARAALKDALKKDNHWNIRSTIAKRMGNSKRKDYLEVLIDAAFTEHDARATPTILAAIGEFREPEAEKALLKFIQDGCDMMRPYGAMGMAISSLGKMRNIEHLELITSFLEEFRKGGKSFEIPRAAAMGLGHLRDWKATEVLMRNSYPPNLNLPNRVRCGLLDAMAKSAVYETRGNRIKLFDFIERVCMSDEAKMVAMVAGRALVSLSDVGNPIKALNELEKTS</sequence>
<dbReference type="SUPFAM" id="SSF55486">
    <property type="entry name" value="Metalloproteases ('zincins'), catalytic domain"/>
    <property type="match status" value="1"/>
</dbReference>
<reference evidence="10 11" key="1">
    <citation type="journal article" date="2018" name="Mol. Biol. Evol.">
        <title>Analysis of the draft genome of the red seaweed Gracilariopsis chorda provides insights into genome size evolution in Rhodophyta.</title>
        <authorList>
            <person name="Lee J."/>
            <person name="Yang E.C."/>
            <person name="Graf L."/>
            <person name="Yang J.H."/>
            <person name="Qiu H."/>
            <person name="Zel Zion U."/>
            <person name="Chan C.X."/>
            <person name="Stephens T.G."/>
            <person name="Weber A.P.M."/>
            <person name="Boo G.H."/>
            <person name="Boo S.M."/>
            <person name="Kim K.M."/>
            <person name="Shin Y."/>
            <person name="Jung M."/>
            <person name="Lee S.J."/>
            <person name="Yim H.S."/>
            <person name="Lee J.H."/>
            <person name="Bhattacharya D."/>
            <person name="Yoon H.S."/>
        </authorList>
    </citation>
    <scope>NUCLEOTIDE SEQUENCE [LARGE SCALE GENOMIC DNA]</scope>
    <source>
        <strain evidence="10 11">SKKU-2015</strain>
        <tissue evidence="10">Whole body</tissue>
    </source>
</reference>
<protein>
    <submittedName>
        <fullName evidence="10">Aminopeptidase M1-D</fullName>
    </submittedName>
</protein>
<evidence type="ECO:0000256" key="6">
    <source>
        <dbReference type="ARBA" id="ARBA00022833"/>
    </source>
</evidence>
<feature type="domain" description="Peptidase M1 membrane alanine aminopeptidase" evidence="8">
    <location>
        <begin position="245"/>
        <end position="455"/>
    </location>
</feature>
<keyword evidence="4" id="KW-0479">Metal-binding</keyword>
<dbReference type="GO" id="GO:0005737">
    <property type="term" value="C:cytoplasm"/>
    <property type="evidence" value="ECO:0007669"/>
    <property type="project" value="TreeGrafter"/>
</dbReference>
<keyword evidence="10" id="KW-0031">Aminopeptidase</keyword>
<evidence type="ECO:0000256" key="1">
    <source>
        <dbReference type="ARBA" id="ARBA00001947"/>
    </source>
</evidence>
<dbReference type="AlphaFoldDB" id="A0A2V3J012"/>
<dbReference type="GO" id="GO:0042277">
    <property type="term" value="F:peptide binding"/>
    <property type="evidence" value="ECO:0007669"/>
    <property type="project" value="TreeGrafter"/>
</dbReference>
<organism evidence="10 11">
    <name type="scientific">Gracilariopsis chorda</name>
    <dbReference type="NCBI Taxonomy" id="448386"/>
    <lineage>
        <taxon>Eukaryota</taxon>
        <taxon>Rhodophyta</taxon>
        <taxon>Florideophyceae</taxon>
        <taxon>Rhodymeniophycidae</taxon>
        <taxon>Gracilariales</taxon>
        <taxon>Gracilariaceae</taxon>
        <taxon>Gracilariopsis</taxon>
    </lineage>
</organism>
<dbReference type="GO" id="GO:0008270">
    <property type="term" value="F:zinc ion binding"/>
    <property type="evidence" value="ECO:0007669"/>
    <property type="project" value="InterPro"/>
</dbReference>
<dbReference type="PANTHER" id="PTHR11533">
    <property type="entry name" value="PROTEASE M1 ZINC METALLOPROTEASE"/>
    <property type="match status" value="1"/>
</dbReference>
<dbReference type="PANTHER" id="PTHR11533:SF299">
    <property type="entry name" value="AMINOPEPTIDASE"/>
    <property type="match status" value="1"/>
</dbReference>
<evidence type="ECO:0000256" key="2">
    <source>
        <dbReference type="ARBA" id="ARBA00010136"/>
    </source>
</evidence>
<name>A0A2V3J012_9FLOR</name>
<dbReference type="Pfam" id="PF17900">
    <property type="entry name" value="Peptidase_M1_N"/>
    <property type="match status" value="1"/>
</dbReference>
<keyword evidence="5" id="KW-0378">Hydrolase</keyword>
<dbReference type="Gene3D" id="1.25.10.10">
    <property type="entry name" value="Leucine-rich Repeat Variant"/>
    <property type="match status" value="1"/>
</dbReference>
<dbReference type="PRINTS" id="PR00756">
    <property type="entry name" value="ALADIPTASE"/>
</dbReference>
<dbReference type="InterPro" id="IPR042097">
    <property type="entry name" value="Aminopeptidase_N-like_N_sf"/>
</dbReference>
<keyword evidence="3" id="KW-0645">Protease</keyword>
<dbReference type="CDD" id="cd09603">
    <property type="entry name" value="M1_APN_like"/>
    <property type="match status" value="1"/>
</dbReference>
<proteinExistence type="inferred from homology"/>
<keyword evidence="11" id="KW-1185">Reference proteome</keyword>
<keyword evidence="7" id="KW-0482">Metalloprotease</keyword>
<keyword evidence="6" id="KW-0862">Zinc</keyword>
<comment type="cofactor">
    <cofactor evidence="1">
        <name>Zn(2+)</name>
        <dbReference type="ChEBI" id="CHEBI:29105"/>
    </cofactor>
</comment>
<comment type="caution">
    <text evidence="10">The sequence shown here is derived from an EMBL/GenBank/DDBJ whole genome shotgun (WGS) entry which is preliminary data.</text>
</comment>
<comment type="similarity">
    <text evidence="2">Belongs to the peptidase M1 family.</text>
</comment>
<dbReference type="GO" id="GO:0005615">
    <property type="term" value="C:extracellular space"/>
    <property type="evidence" value="ECO:0007669"/>
    <property type="project" value="TreeGrafter"/>
</dbReference>
<dbReference type="InterPro" id="IPR001930">
    <property type="entry name" value="Peptidase_M1"/>
</dbReference>
<feature type="domain" description="Aminopeptidase N-like N-terminal" evidence="9">
    <location>
        <begin position="33"/>
        <end position="205"/>
    </location>
</feature>
<dbReference type="STRING" id="448386.A0A2V3J012"/>
<dbReference type="Pfam" id="PF01433">
    <property type="entry name" value="Peptidase_M1"/>
    <property type="match status" value="1"/>
</dbReference>
<evidence type="ECO:0000256" key="4">
    <source>
        <dbReference type="ARBA" id="ARBA00022723"/>
    </source>
</evidence>
<dbReference type="Gene3D" id="1.10.390.10">
    <property type="entry name" value="Neutral Protease Domain 2"/>
    <property type="match status" value="1"/>
</dbReference>
<accession>A0A2V3J012</accession>
<dbReference type="GO" id="GO:0043171">
    <property type="term" value="P:peptide catabolic process"/>
    <property type="evidence" value="ECO:0007669"/>
    <property type="project" value="TreeGrafter"/>
</dbReference>
<evidence type="ECO:0000313" key="11">
    <source>
        <dbReference type="Proteomes" id="UP000247409"/>
    </source>
</evidence>
<dbReference type="SUPFAM" id="SSF48371">
    <property type="entry name" value="ARM repeat"/>
    <property type="match status" value="1"/>
</dbReference>
<evidence type="ECO:0000256" key="3">
    <source>
        <dbReference type="ARBA" id="ARBA00022670"/>
    </source>
</evidence>
<evidence type="ECO:0000259" key="9">
    <source>
        <dbReference type="Pfam" id="PF17900"/>
    </source>
</evidence>
<dbReference type="GO" id="GO:0016020">
    <property type="term" value="C:membrane"/>
    <property type="evidence" value="ECO:0007669"/>
    <property type="project" value="TreeGrafter"/>
</dbReference>
<evidence type="ECO:0000313" key="10">
    <source>
        <dbReference type="EMBL" id="PXF47643.1"/>
    </source>
</evidence>
<dbReference type="GO" id="GO:0006508">
    <property type="term" value="P:proteolysis"/>
    <property type="evidence" value="ECO:0007669"/>
    <property type="project" value="UniProtKB-KW"/>
</dbReference>
<dbReference type="SUPFAM" id="SSF63737">
    <property type="entry name" value="Leukotriene A4 hydrolase N-terminal domain"/>
    <property type="match status" value="1"/>
</dbReference>
<dbReference type="InterPro" id="IPR014782">
    <property type="entry name" value="Peptidase_M1_dom"/>
</dbReference>
<dbReference type="InterPro" id="IPR016024">
    <property type="entry name" value="ARM-type_fold"/>
</dbReference>
<dbReference type="EMBL" id="NBIV01000022">
    <property type="protein sequence ID" value="PXF47643.1"/>
    <property type="molecule type" value="Genomic_DNA"/>
</dbReference>
<evidence type="ECO:0000256" key="7">
    <source>
        <dbReference type="ARBA" id="ARBA00023049"/>
    </source>
</evidence>